<dbReference type="InterPro" id="IPR050278">
    <property type="entry name" value="Serine_Prot_S9B/DPPIV"/>
</dbReference>
<dbReference type="Gene3D" id="3.40.50.1820">
    <property type="entry name" value="alpha/beta hydrolase"/>
    <property type="match status" value="1"/>
</dbReference>
<dbReference type="InterPro" id="IPR001375">
    <property type="entry name" value="Peptidase_S9_cat"/>
</dbReference>
<feature type="signal peptide" evidence="4">
    <location>
        <begin position="1"/>
        <end position="21"/>
    </location>
</feature>
<keyword evidence="1" id="KW-0645">Protease</keyword>
<evidence type="ECO:0000313" key="8">
    <source>
        <dbReference type="Proteomes" id="UP000787625"/>
    </source>
</evidence>
<evidence type="ECO:0000256" key="4">
    <source>
        <dbReference type="SAM" id="SignalP"/>
    </source>
</evidence>
<keyword evidence="3" id="KW-0325">Glycoprotein</keyword>
<dbReference type="FunFam" id="3.40.50.1820:FF:000003">
    <property type="entry name" value="Dipeptidyl peptidase 4"/>
    <property type="match status" value="1"/>
</dbReference>
<comment type="caution">
    <text evidence="7">The sequence shown here is derived from an EMBL/GenBank/DDBJ whole genome shotgun (WGS) entry which is preliminary data.</text>
</comment>
<dbReference type="InterPro" id="IPR002471">
    <property type="entry name" value="Pept_S9_AS"/>
</dbReference>
<evidence type="ECO:0000259" key="6">
    <source>
        <dbReference type="Pfam" id="PF00930"/>
    </source>
</evidence>
<evidence type="ECO:0000256" key="2">
    <source>
        <dbReference type="ARBA" id="ARBA00022801"/>
    </source>
</evidence>
<accession>A0A9D2UH04</accession>
<dbReference type="PANTHER" id="PTHR11731:SF193">
    <property type="entry name" value="DIPEPTIDYL PEPTIDASE 9"/>
    <property type="match status" value="1"/>
</dbReference>
<evidence type="ECO:0000256" key="3">
    <source>
        <dbReference type="ARBA" id="ARBA00023180"/>
    </source>
</evidence>
<dbReference type="Gene3D" id="2.140.10.30">
    <property type="entry name" value="Dipeptidylpeptidase IV, N-terminal domain"/>
    <property type="match status" value="1"/>
</dbReference>
<feature type="domain" description="Peptidase S9 prolyl oligopeptidase catalytic" evidence="5">
    <location>
        <begin position="528"/>
        <end position="727"/>
    </location>
</feature>
<dbReference type="GO" id="GO:0008239">
    <property type="term" value="F:dipeptidyl-peptidase activity"/>
    <property type="evidence" value="ECO:0007669"/>
    <property type="project" value="TreeGrafter"/>
</dbReference>
<keyword evidence="4" id="KW-0732">Signal</keyword>
<evidence type="ECO:0000259" key="5">
    <source>
        <dbReference type="Pfam" id="PF00326"/>
    </source>
</evidence>
<dbReference type="Pfam" id="PF00930">
    <property type="entry name" value="DPPIV_N"/>
    <property type="match status" value="1"/>
</dbReference>
<dbReference type="EMBL" id="DWUP01000024">
    <property type="protein sequence ID" value="HJD52345.1"/>
    <property type="molecule type" value="Genomic_DNA"/>
</dbReference>
<gene>
    <name evidence="7" type="ORF">IAA93_01255</name>
</gene>
<dbReference type="InterPro" id="IPR002469">
    <property type="entry name" value="Peptidase_S9B_N"/>
</dbReference>
<dbReference type="SUPFAM" id="SSF53474">
    <property type="entry name" value="alpha/beta-Hydrolases"/>
    <property type="match status" value="1"/>
</dbReference>
<feature type="chain" id="PRO_5039242917" evidence="4">
    <location>
        <begin position="22"/>
        <end position="728"/>
    </location>
</feature>
<feature type="domain" description="Dipeptidylpeptidase IV N-terminal" evidence="6">
    <location>
        <begin position="96"/>
        <end position="446"/>
    </location>
</feature>
<dbReference type="InterPro" id="IPR029058">
    <property type="entry name" value="AB_hydrolase_fold"/>
</dbReference>
<dbReference type="PANTHER" id="PTHR11731">
    <property type="entry name" value="PROTEASE FAMILY S9B,C DIPEPTIDYL-PEPTIDASE IV-RELATED"/>
    <property type="match status" value="1"/>
</dbReference>
<evidence type="ECO:0000313" key="7">
    <source>
        <dbReference type="EMBL" id="HJD52345.1"/>
    </source>
</evidence>
<name>A0A9D2UH04_9BACT</name>
<organism evidence="7 8">
    <name type="scientific">Candidatus Avibacteroides avistercoris</name>
    <dbReference type="NCBI Taxonomy" id="2840690"/>
    <lineage>
        <taxon>Bacteria</taxon>
        <taxon>Pseudomonadati</taxon>
        <taxon>Bacteroidota</taxon>
        <taxon>Bacteroidia</taxon>
        <taxon>Bacteroidales</taxon>
        <taxon>Bacteroidaceae</taxon>
        <taxon>Bacteroidaceae incertae sedis</taxon>
        <taxon>Candidatus Avibacteroides</taxon>
    </lineage>
</organism>
<keyword evidence="2" id="KW-0378">Hydrolase</keyword>
<reference evidence="7" key="1">
    <citation type="journal article" date="2021" name="PeerJ">
        <title>Extensive microbial diversity within the chicken gut microbiome revealed by metagenomics and culture.</title>
        <authorList>
            <person name="Gilroy R."/>
            <person name="Ravi A."/>
            <person name="Getino M."/>
            <person name="Pursley I."/>
            <person name="Horton D.L."/>
            <person name="Alikhan N.F."/>
            <person name="Baker D."/>
            <person name="Gharbi K."/>
            <person name="Hall N."/>
            <person name="Watson M."/>
            <person name="Adriaenssens E.M."/>
            <person name="Foster-Nyarko E."/>
            <person name="Jarju S."/>
            <person name="Secka A."/>
            <person name="Antonio M."/>
            <person name="Oren A."/>
            <person name="Chaudhuri R.R."/>
            <person name="La Ragione R."/>
            <person name="Hildebrand F."/>
            <person name="Pallen M.J."/>
        </authorList>
    </citation>
    <scope>NUCLEOTIDE SEQUENCE</scope>
    <source>
        <strain evidence="7">MalCec1-1739</strain>
    </source>
</reference>
<sequence length="728" mass="83018">MVKLKFSILLLALMTMTDILASSGLTIEEINSGLFAPKGIRNIVSMLDGEHYTQLSDDNTQIVKYSYKTGKQVGVVFDVKTARECSLDHIDGYTFSPDEKRILIQTETTPIYRHSYTAVYYLFNVANNKLQKLTEGAIRIPTFSPDGNQLAFVRDNDIFLIKFLYGYAESRVTKDGELNKVINGAPDWVYEEEFAFNSALTFSPDSKMIAYIKWNESNVPTYTFPLYKGLAPALDEYADYPGTYSYKYPIAGQENSEVSVMTFDIFTKVTKRMNLDISSEDYIPRIKFTNDPDKLAVITLNRHQNRLDLYYANPKTGVCNLILREENDRYLRDNILESIQFYDNNFTIISERNGWPHIYLYTLSGTLVKQVTDGEYEVKRLYGWDEEDDLFYYLSNEGSPLTTSVWKIDRRGNKTRLSDDTQGINSAGFSAKYNYFINSFQNVTTPNVYTIKDNRGKTLCTLKDNSEVLELAQAANLPQKEFFTFTTADGTTLNGWMMKPLDFDAGKKYPVLMYQYSGPGSQQVLDAWSVSWETYMTTQGYITVCVDGRGTGGRGEDFEKCTYMSIGVKEADDQVAAARYLGTLPYVDKGRIGIWGWSYGGYMTLMSMCQGAKIFKVGIAVAAPTDWRYYDSVYTERYMRTPQENDTGYDKSSVFSRIDKMHGKLLLVHGSADDNVHLRNMMEFSEALVQEGIDFDMMVYTNRNHGIAGGNTRNHLYNKLTNYIKANL</sequence>
<reference evidence="7" key="2">
    <citation type="submission" date="2021-04" db="EMBL/GenBank/DDBJ databases">
        <authorList>
            <person name="Gilroy R."/>
        </authorList>
    </citation>
    <scope>NUCLEOTIDE SEQUENCE</scope>
    <source>
        <strain evidence="7">MalCec1-1739</strain>
    </source>
</reference>
<dbReference type="GO" id="GO:0004252">
    <property type="term" value="F:serine-type endopeptidase activity"/>
    <property type="evidence" value="ECO:0007669"/>
    <property type="project" value="InterPro"/>
</dbReference>
<dbReference type="SUPFAM" id="SSF82171">
    <property type="entry name" value="DPP6 N-terminal domain-like"/>
    <property type="match status" value="1"/>
</dbReference>
<dbReference type="Pfam" id="PF00326">
    <property type="entry name" value="Peptidase_S9"/>
    <property type="match status" value="1"/>
</dbReference>
<protein>
    <submittedName>
        <fullName evidence="7">S9 family peptidase</fullName>
    </submittedName>
</protein>
<dbReference type="Proteomes" id="UP000787625">
    <property type="component" value="Unassembled WGS sequence"/>
</dbReference>
<evidence type="ECO:0000256" key="1">
    <source>
        <dbReference type="ARBA" id="ARBA00022670"/>
    </source>
</evidence>
<dbReference type="GO" id="GO:0006508">
    <property type="term" value="P:proteolysis"/>
    <property type="evidence" value="ECO:0007669"/>
    <property type="project" value="UniProtKB-KW"/>
</dbReference>
<dbReference type="PROSITE" id="PS00708">
    <property type="entry name" value="PRO_ENDOPEP_SER"/>
    <property type="match status" value="1"/>
</dbReference>
<proteinExistence type="predicted"/>
<dbReference type="AlphaFoldDB" id="A0A9D2UH04"/>